<evidence type="ECO:0000313" key="2">
    <source>
        <dbReference type="EMBL" id="GKV25847.1"/>
    </source>
</evidence>
<proteinExistence type="predicted"/>
<protein>
    <submittedName>
        <fullName evidence="2">Uncharacterized protein</fullName>
    </submittedName>
</protein>
<accession>A0AAV5KMK3</accession>
<keyword evidence="1" id="KW-0812">Transmembrane</keyword>
<dbReference type="EMBL" id="BPVZ01000070">
    <property type="protein sequence ID" value="GKV25847.1"/>
    <property type="molecule type" value="Genomic_DNA"/>
</dbReference>
<sequence>MTGAYNNRKSLITGFSKHLPAFRGMDPSYFYRGQTFFHDIHCVLNNLKLVAALSCSLLLVNAICLAQDVAILYRHPRHLDHSLTLHVMPSSVLATFKCKACEDSSTGFYYNAAADVNQSVNRVESFHSPTQNLKNGQTHEFFGSALNSGGLKDDADKSSLLSPVSYQNSDGCFLIDLAGSHSSFDRINRAARQGSPSNINAHPHGKEAIRAQNSAMLDRITSNLHETKQEFSHARRDFGFQENDPRFGLKEAFLAGNSFGMGREMS</sequence>
<gene>
    <name evidence="2" type="ORF">SLEP1_g35230</name>
</gene>
<keyword evidence="1" id="KW-1133">Transmembrane helix</keyword>
<evidence type="ECO:0000313" key="3">
    <source>
        <dbReference type="Proteomes" id="UP001054252"/>
    </source>
</evidence>
<dbReference type="Proteomes" id="UP001054252">
    <property type="component" value="Unassembled WGS sequence"/>
</dbReference>
<organism evidence="2 3">
    <name type="scientific">Rubroshorea leprosula</name>
    <dbReference type="NCBI Taxonomy" id="152421"/>
    <lineage>
        <taxon>Eukaryota</taxon>
        <taxon>Viridiplantae</taxon>
        <taxon>Streptophyta</taxon>
        <taxon>Embryophyta</taxon>
        <taxon>Tracheophyta</taxon>
        <taxon>Spermatophyta</taxon>
        <taxon>Magnoliopsida</taxon>
        <taxon>eudicotyledons</taxon>
        <taxon>Gunneridae</taxon>
        <taxon>Pentapetalae</taxon>
        <taxon>rosids</taxon>
        <taxon>malvids</taxon>
        <taxon>Malvales</taxon>
        <taxon>Dipterocarpaceae</taxon>
        <taxon>Rubroshorea</taxon>
    </lineage>
</organism>
<keyword evidence="1" id="KW-0472">Membrane</keyword>
<evidence type="ECO:0000256" key="1">
    <source>
        <dbReference type="SAM" id="Phobius"/>
    </source>
</evidence>
<name>A0AAV5KMK3_9ROSI</name>
<dbReference type="AlphaFoldDB" id="A0AAV5KMK3"/>
<reference evidence="2 3" key="1">
    <citation type="journal article" date="2021" name="Commun. Biol.">
        <title>The genome of Shorea leprosula (Dipterocarpaceae) highlights the ecological relevance of drought in aseasonal tropical rainforests.</title>
        <authorList>
            <person name="Ng K.K.S."/>
            <person name="Kobayashi M.J."/>
            <person name="Fawcett J.A."/>
            <person name="Hatakeyama M."/>
            <person name="Paape T."/>
            <person name="Ng C.H."/>
            <person name="Ang C.C."/>
            <person name="Tnah L.H."/>
            <person name="Lee C.T."/>
            <person name="Nishiyama T."/>
            <person name="Sese J."/>
            <person name="O'Brien M.J."/>
            <person name="Copetti D."/>
            <person name="Mohd Noor M.I."/>
            <person name="Ong R.C."/>
            <person name="Putra M."/>
            <person name="Sireger I.Z."/>
            <person name="Indrioko S."/>
            <person name="Kosugi Y."/>
            <person name="Izuno A."/>
            <person name="Isagi Y."/>
            <person name="Lee S.L."/>
            <person name="Shimizu K.K."/>
        </authorList>
    </citation>
    <scope>NUCLEOTIDE SEQUENCE [LARGE SCALE GENOMIC DNA]</scope>
    <source>
        <strain evidence="2">214</strain>
    </source>
</reference>
<keyword evidence="3" id="KW-1185">Reference proteome</keyword>
<comment type="caution">
    <text evidence="2">The sequence shown here is derived from an EMBL/GenBank/DDBJ whole genome shotgun (WGS) entry which is preliminary data.</text>
</comment>
<feature type="transmembrane region" description="Helical" evidence="1">
    <location>
        <begin position="49"/>
        <end position="73"/>
    </location>
</feature>